<dbReference type="EMBL" id="JXDG01000012">
    <property type="protein sequence ID" value="KIH84929.1"/>
    <property type="molecule type" value="Genomic_DNA"/>
</dbReference>
<evidence type="ECO:0000313" key="4">
    <source>
        <dbReference type="EMBL" id="KIH84929.1"/>
    </source>
</evidence>
<dbReference type="SUPFAM" id="SSF52172">
    <property type="entry name" value="CheY-like"/>
    <property type="match status" value="1"/>
</dbReference>
<feature type="region of interest" description="Disordered" evidence="2">
    <location>
        <begin position="171"/>
        <end position="191"/>
    </location>
</feature>
<dbReference type="Gene3D" id="3.40.50.2300">
    <property type="match status" value="1"/>
</dbReference>
<gene>
    <name evidence="4" type="ORF">UCMB321_1257</name>
</gene>
<name>A0A0C2EFV4_9PSED</name>
<dbReference type="AlphaFoldDB" id="A0A0C2EFV4"/>
<dbReference type="InterPro" id="IPR011006">
    <property type="entry name" value="CheY-like_superfamily"/>
</dbReference>
<keyword evidence="1" id="KW-0597">Phosphoprotein</keyword>
<evidence type="ECO:0000259" key="3">
    <source>
        <dbReference type="PROSITE" id="PS50110"/>
    </source>
</evidence>
<feature type="domain" description="Response regulatory" evidence="3">
    <location>
        <begin position="48"/>
        <end position="170"/>
    </location>
</feature>
<evidence type="ECO:0000256" key="1">
    <source>
        <dbReference type="PROSITE-ProRule" id="PRU00169"/>
    </source>
</evidence>
<protein>
    <submittedName>
        <fullName evidence="4">Response regulator</fullName>
    </submittedName>
</protein>
<reference evidence="4 5" key="1">
    <citation type="submission" date="2015-01" db="EMBL/GenBank/DDBJ databases">
        <title>Complete genome of Pseudomonas batumici UCM B-321 producer of the batumin antibiotic with strong antistaphilococcal and potential anticancer activity.</title>
        <authorList>
            <person name="Klochko V.V."/>
            <person name="Zelena L.B."/>
            <person name="Elena K.A."/>
            <person name="Reva O.N."/>
        </authorList>
    </citation>
    <scope>NUCLEOTIDE SEQUENCE [LARGE SCALE GENOMIC DNA]</scope>
    <source>
        <strain evidence="4 5">UCM B-321</strain>
    </source>
</reference>
<dbReference type="GO" id="GO:0000160">
    <property type="term" value="P:phosphorelay signal transduction system"/>
    <property type="evidence" value="ECO:0007669"/>
    <property type="project" value="InterPro"/>
</dbReference>
<dbReference type="CDD" id="cd00156">
    <property type="entry name" value="REC"/>
    <property type="match status" value="1"/>
</dbReference>
<keyword evidence="5" id="KW-1185">Reference proteome</keyword>
<dbReference type="PATRIC" id="fig|226910.6.peg.1249"/>
<comment type="caution">
    <text evidence="4">The sequence shown here is derived from an EMBL/GenBank/DDBJ whole genome shotgun (WGS) entry which is preliminary data.</text>
</comment>
<evidence type="ECO:0000313" key="5">
    <source>
        <dbReference type="Proteomes" id="UP000031535"/>
    </source>
</evidence>
<organism evidence="4 5">
    <name type="scientific">Pseudomonas batumici</name>
    <dbReference type="NCBI Taxonomy" id="226910"/>
    <lineage>
        <taxon>Bacteria</taxon>
        <taxon>Pseudomonadati</taxon>
        <taxon>Pseudomonadota</taxon>
        <taxon>Gammaproteobacteria</taxon>
        <taxon>Pseudomonadales</taxon>
        <taxon>Pseudomonadaceae</taxon>
        <taxon>Pseudomonas</taxon>
    </lineage>
</organism>
<dbReference type="STRING" id="226910.UCMB321_1257"/>
<accession>A0A0C2EFV4</accession>
<dbReference type="Pfam" id="PF00072">
    <property type="entry name" value="Response_reg"/>
    <property type="match status" value="1"/>
</dbReference>
<proteinExistence type="predicted"/>
<dbReference type="SMART" id="SM00448">
    <property type="entry name" value="REC"/>
    <property type="match status" value="1"/>
</dbReference>
<feature type="modified residue" description="4-aspartylphosphate" evidence="1">
    <location>
        <position position="100"/>
    </location>
</feature>
<dbReference type="Proteomes" id="UP000031535">
    <property type="component" value="Unassembled WGS sequence"/>
</dbReference>
<sequence length="191" mass="20439">MSAAHTQADLPFNKRPIPGIFSYTAPTYVAFPESTGRPENTMPKHNLRVLLVEDHPFQLAATQSLLNSYGFHALTPTLTAREALNALDSAHTPFDLMLCDQCLPDVLGLDLIETACRSGMIKQAILLSSLSSEELAVLSALALERRLPLLGCLSKPLNGDALEAALGLDNDAHGTAAPPERSDLPRPTASS</sequence>
<evidence type="ECO:0000256" key="2">
    <source>
        <dbReference type="SAM" id="MobiDB-lite"/>
    </source>
</evidence>
<dbReference type="InterPro" id="IPR001789">
    <property type="entry name" value="Sig_transdc_resp-reg_receiver"/>
</dbReference>
<dbReference type="PROSITE" id="PS50110">
    <property type="entry name" value="RESPONSE_REGULATORY"/>
    <property type="match status" value="1"/>
</dbReference>